<organism evidence="1 2">
    <name type="scientific">Staurois parvus</name>
    <dbReference type="NCBI Taxonomy" id="386267"/>
    <lineage>
        <taxon>Eukaryota</taxon>
        <taxon>Metazoa</taxon>
        <taxon>Chordata</taxon>
        <taxon>Craniata</taxon>
        <taxon>Vertebrata</taxon>
        <taxon>Euteleostomi</taxon>
        <taxon>Amphibia</taxon>
        <taxon>Batrachia</taxon>
        <taxon>Anura</taxon>
        <taxon>Neobatrachia</taxon>
        <taxon>Ranoidea</taxon>
        <taxon>Ranidae</taxon>
        <taxon>Staurois</taxon>
    </lineage>
</organism>
<comment type="caution">
    <text evidence="1">The sequence shown here is derived from an EMBL/GenBank/DDBJ whole genome shotgun (WGS) entry which is preliminary data.</text>
</comment>
<sequence>MFGLFHLYSKKKKTPSAIKYPHRKKSEFVWENGRKFNLGARPRNCQLKP</sequence>
<evidence type="ECO:0000313" key="2">
    <source>
        <dbReference type="Proteomes" id="UP001162483"/>
    </source>
</evidence>
<reference evidence="1" key="1">
    <citation type="submission" date="2023-05" db="EMBL/GenBank/DDBJ databases">
        <authorList>
            <person name="Stuckert A."/>
        </authorList>
    </citation>
    <scope>NUCLEOTIDE SEQUENCE</scope>
</reference>
<proteinExistence type="predicted"/>
<accession>A0ABN9EHD6</accession>
<dbReference type="EMBL" id="CATNWA010015529">
    <property type="protein sequence ID" value="CAI9584214.1"/>
    <property type="molecule type" value="Genomic_DNA"/>
</dbReference>
<evidence type="ECO:0000313" key="1">
    <source>
        <dbReference type="EMBL" id="CAI9584214.1"/>
    </source>
</evidence>
<dbReference type="Proteomes" id="UP001162483">
    <property type="component" value="Unassembled WGS sequence"/>
</dbReference>
<protein>
    <submittedName>
        <fullName evidence="1">Uncharacterized protein</fullName>
    </submittedName>
</protein>
<name>A0ABN9EHD6_9NEOB</name>
<gene>
    <name evidence="1" type="ORF">SPARVUS_LOCUS9950537</name>
</gene>
<keyword evidence="2" id="KW-1185">Reference proteome</keyword>